<evidence type="ECO:0000313" key="2">
    <source>
        <dbReference type="EMBL" id="KAG2303488.1"/>
    </source>
</evidence>
<dbReference type="EMBL" id="JAAMPC010000007">
    <property type="protein sequence ID" value="KAG2303488.1"/>
    <property type="molecule type" value="Genomic_DNA"/>
</dbReference>
<evidence type="ECO:0000313" key="3">
    <source>
        <dbReference type="Proteomes" id="UP000886595"/>
    </source>
</evidence>
<feature type="compositionally biased region" description="Basic and acidic residues" evidence="1">
    <location>
        <begin position="7"/>
        <end position="16"/>
    </location>
</feature>
<organism evidence="2 3">
    <name type="scientific">Brassica carinata</name>
    <name type="common">Ethiopian mustard</name>
    <name type="synonym">Abyssinian cabbage</name>
    <dbReference type="NCBI Taxonomy" id="52824"/>
    <lineage>
        <taxon>Eukaryota</taxon>
        <taxon>Viridiplantae</taxon>
        <taxon>Streptophyta</taxon>
        <taxon>Embryophyta</taxon>
        <taxon>Tracheophyta</taxon>
        <taxon>Spermatophyta</taxon>
        <taxon>Magnoliopsida</taxon>
        <taxon>eudicotyledons</taxon>
        <taxon>Gunneridae</taxon>
        <taxon>Pentapetalae</taxon>
        <taxon>rosids</taxon>
        <taxon>malvids</taxon>
        <taxon>Brassicales</taxon>
        <taxon>Brassicaceae</taxon>
        <taxon>Brassiceae</taxon>
        <taxon>Brassica</taxon>
    </lineage>
</organism>
<gene>
    <name evidence="2" type="ORF">Bca52824_032139</name>
</gene>
<dbReference type="AlphaFoldDB" id="A0A8X7S9I2"/>
<dbReference type="Proteomes" id="UP000886595">
    <property type="component" value="Unassembled WGS sequence"/>
</dbReference>
<sequence length="148" mass="17029">METQVVKIEKSHKESSKGTLRRVCLDEDDQDDRNELALSLARQSDPERKQLSTNGVKVNQLHGHRRTASATDDIGSWIVVSDDGVLHKALASHLSDLHEKFPENFLICLSFNSHSLISIQYYEFIYYVLSNIASWRTPLFFVVKLYYN</sequence>
<name>A0A8X7S9I2_BRACI</name>
<proteinExistence type="predicted"/>
<protein>
    <submittedName>
        <fullName evidence="2">Uncharacterized protein</fullName>
    </submittedName>
</protein>
<feature type="region of interest" description="Disordered" evidence="1">
    <location>
        <begin position="1"/>
        <end position="24"/>
    </location>
</feature>
<comment type="caution">
    <text evidence="2">The sequence shown here is derived from an EMBL/GenBank/DDBJ whole genome shotgun (WGS) entry which is preliminary data.</text>
</comment>
<dbReference type="OrthoDB" id="10598970at2759"/>
<keyword evidence="3" id="KW-1185">Reference proteome</keyword>
<evidence type="ECO:0000256" key="1">
    <source>
        <dbReference type="SAM" id="MobiDB-lite"/>
    </source>
</evidence>
<accession>A0A8X7S9I2</accession>
<reference evidence="2 3" key="1">
    <citation type="submission" date="2020-02" db="EMBL/GenBank/DDBJ databases">
        <authorList>
            <person name="Ma Q."/>
            <person name="Huang Y."/>
            <person name="Song X."/>
            <person name="Pei D."/>
        </authorList>
    </citation>
    <scope>NUCLEOTIDE SEQUENCE [LARGE SCALE GENOMIC DNA]</scope>
    <source>
        <strain evidence="2">Sxm20200214</strain>
        <tissue evidence="2">Leaf</tissue>
    </source>
</reference>